<keyword evidence="7" id="KW-0645">Protease</keyword>
<evidence type="ECO:0000256" key="4">
    <source>
        <dbReference type="ARBA" id="ARBA00012564"/>
    </source>
</evidence>
<keyword evidence="10" id="KW-0862">Zinc</keyword>
<dbReference type="InterPro" id="IPR042097">
    <property type="entry name" value="Aminopeptidase_N-like_N_sf"/>
</dbReference>
<evidence type="ECO:0000313" key="16">
    <source>
        <dbReference type="EMBL" id="GAA4402403.1"/>
    </source>
</evidence>
<keyword evidence="6 16" id="KW-0031">Aminopeptidase</keyword>
<evidence type="ECO:0000256" key="11">
    <source>
        <dbReference type="ARBA" id="ARBA00023049"/>
    </source>
</evidence>
<sequence length="826" mass="88190">MPSLTRSEALTRAALVAVDSMEVDLDLDRGPEVFGSRTTIHFSCREPGADTFVDLRAHEVHAVSLNGTDVDPASVTDGRLTLTGLAQTNVLEVDSTMAYSHDGQGLHRSTDPADGADYVYGHLFLDAAPTVFACFDQPDLKAPYTVSVTAPAAWTVLGNGAATLLAPGRTSLATARPLASYFVTVCAGPWVSVRAEHDGIPLGIHARRSLEPHLREQAQQMIDVTAASFDEYHRLFGIRYPFGEYHQVFVPEFNAGAMENPGCVTFRDQMIFRGAATPDQVFQRSNTIAHEMAHMWFGDLVTMRWWDDLWLNESFAEYMAYRVTSAVGGFDEPWVEFGVMRKLWGYAAERAPSTHPVAGSPAPDALSALGNFDGISYAKGASVLRQLIAHIGDDAFVVGVGEYLRSHAFGNGELAEFIAAIEGAAGRSLTAWSAAWLQTAGADRVGLEGDVLTRVAPEAHPADRAHTLDVAAFVGGREVARVELVVDGERTPVPGLADVPTGALVVPNASDLTWAEVALDAATIEGLPGNLADLPDASARSVLWVSLLGSVARGEVDPRTVLSVFVTAWPREDSAAVLSRVSLLMTNQVVPLFLPPGEQEGARARVADSADALLERSAGVEGVSGDALAVLAARVWARTGVDEDRLRRWAAGDGIPAVLVGDEDFRWSVLRRLATLGVLGDDEIEAAEAADRSLAGSLAALGVRAVRPSAQAKEWAWGRLRDDAELSNYAALAIAGGFWTAPDAALLRPYVAQVGDLLVGLSGRMGDDAVSRVVSAMHPTSLVEDGTLEASNAMLARGDLTPGVRRALVDANHELREALASRRRFD</sequence>
<evidence type="ECO:0000313" key="17">
    <source>
        <dbReference type="Proteomes" id="UP001500390"/>
    </source>
</evidence>
<dbReference type="InterPro" id="IPR024571">
    <property type="entry name" value="ERAP1-like_C_dom"/>
</dbReference>
<gene>
    <name evidence="16" type="primary">pepN_2</name>
    <name evidence="16" type="ORF">GCM10023153_31490</name>
</gene>
<dbReference type="Gene3D" id="2.60.40.1730">
    <property type="entry name" value="tricorn interacting facor f3 domain"/>
    <property type="match status" value="1"/>
</dbReference>
<dbReference type="SUPFAM" id="SSF63737">
    <property type="entry name" value="Leukotriene A4 hydrolase N-terminal domain"/>
    <property type="match status" value="1"/>
</dbReference>
<feature type="domain" description="Peptidase M1 membrane alanine aminopeptidase" evidence="14">
    <location>
        <begin position="222"/>
        <end position="432"/>
    </location>
</feature>
<evidence type="ECO:0000256" key="2">
    <source>
        <dbReference type="ARBA" id="ARBA00001947"/>
    </source>
</evidence>
<dbReference type="RefSeq" id="WP_159901233.1">
    <property type="nucleotide sequence ID" value="NZ_BAABFX010000047.1"/>
</dbReference>
<dbReference type="InterPro" id="IPR027268">
    <property type="entry name" value="Peptidase_M4/M1_CTD_sf"/>
</dbReference>
<dbReference type="SUPFAM" id="SSF55486">
    <property type="entry name" value="Metalloproteases ('zincins'), catalytic domain"/>
    <property type="match status" value="1"/>
</dbReference>
<evidence type="ECO:0000256" key="8">
    <source>
        <dbReference type="ARBA" id="ARBA00022723"/>
    </source>
</evidence>
<accession>A0ABP8K921</accession>
<name>A0ABP8K921_9MICO</name>
<comment type="caution">
    <text evidence="16">The sequence shown here is derived from an EMBL/GenBank/DDBJ whole genome shotgun (WGS) entry which is preliminary data.</text>
</comment>
<dbReference type="PRINTS" id="PR00756">
    <property type="entry name" value="ALADIPTASE"/>
</dbReference>
<comment type="similarity">
    <text evidence="3">Belongs to the peptidase M1 family.</text>
</comment>
<feature type="domain" description="ERAP1-like C-terminal" evidence="15">
    <location>
        <begin position="504"/>
        <end position="812"/>
    </location>
</feature>
<dbReference type="GO" id="GO:0004177">
    <property type="term" value="F:aminopeptidase activity"/>
    <property type="evidence" value="ECO:0007669"/>
    <property type="project" value="UniProtKB-KW"/>
</dbReference>
<dbReference type="NCBIfam" id="TIGR02412">
    <property type="entry name" value="pepN_strep_liv"/>
    <property type="match status" value="1"/>
</dbReference>
<proteinExistence type="inferred from homology"/>
<dbReference type="EC" id="3.4.11.2" evidence="4"/>
<dbReference type="InterPro" id="IPR050344">
    <property type="entry name" value="Peptidase_M1_aminopeptidases"/>
</dbReference>
<comment type="catalytic activity">
    <reaction evidence="1">
        <text>Release of an N-terminal amino acid, Xaa-|-Yaa- from a peptide, amide or arylamide. Xaa is preferably Ala, but may be most amino acids including Pro (slow action). When a terminal hydrophobic residue is followed by a prolyl residue, the two may be released as an intact Xaa-Pro dipeptide.</text>
        <dbReference type="EC" id="3.4.11.2"/>
    </reaction>
</comment>
<comment type="cofactor">
    <cofactor evidence="2">
        <name>Zn(2+)</name>
        <dbReference type="ChEBI" id="CHEBI:29105"/>
    </cofactor>
</comment>
<evidence type="ECO:0000256" key="13">
    <source>
        <dbReference type="ARBA" id="ARBA00031533"/>
    </source>
</evidence>
<keyword evidence="11" id="KW-0482">Metalloprotease</keyword>
<evidence type="ECO:0000256" key="3">
    <source>
        <dbReference type="ARBA" id="ARBA00010136"/>
    </source>
</evidence>
<dbReference type="Pfam" id="PF11838">
    <property type="entry name" value="ERAP1_C"/>
    <property type="match status" value="1"/>
</dbReference>
<protein>
    <recommendedName>
        <fullName evidence="5">Aminopeptidase N</fullName>
        <ecNumber evidence="4">3.4.11.2</ecNumber>
    </recommendedName>
    <alternativeName>
        <fullName evidence="12">Alanine aminopeptidase</fullName>
    </alternativeName>
    <alternativeName>
        <fullName evidence="13">Lysyl aminopeptidase</fullName>
    </alternativeName>
</protein>
<dbReference type="InterPro" id="IPR012778">
    <property type="entry name" value="Pept_M1_aminopeptidase"/>
</dbReference>
<keyword evidence="17" id="KW-1185">Reference proteome</keyword>
<evidence type="ECO:0000256" key="6">
    <source>
        <dbReference type="ARBA" id="ARBA00022438"/>
    </source>
</evidence>
<keyword evidence="8" id="KW-0479">Metal-binding</keyword>
<evidence type="ECO:0000256" key="5">
    <source>
        <dbReference type="ARBA" id="ARBA00015611"/>
    </source>
</evidence>
<reference evidence="17" key="1">
    <citation type="journal article" date="2019" name="Int. J. Syst. Evol. Microbiol.">
        <title>The Global Catalogue of Microorganisms (GCM) 10K type strain sequencing project: providing services to taxonomists for standard genome sequencing and annotation.</title>
        <authorList>
            <consortium name="The Broad Institute Genomics Platform"/>
            <consortium name="The Broad Institute Genome Sequencing Center for Infectious Disease"/>
            <person name="Wu L."/>
            <person name="Ma J."/>
        </authorList>
    </citation>
    <scope>NUCLEOTIDE SEQUENCE [LARGE SCALE GENOMIC DNA]</scope>
    <source>
        <strain evidence="17">JCM 17738</strain>
    </source>
</reference>
<evidence type="ECO:0000256" key="12">
    <source>
        <dbReference type="ARBA" id="ARBA00029811"/>
    </source>
</evidence>
<evidence type="ECO:0000256" key="10">
    <source>
        <dbReference type="ARBA" id="ARBA00022833"/>
    </source>
</evidence>
<evidence type="ECO:0000256" key="9">
    <source>
        <dbReference type="ARBA" id="ARBA00022801"/>
    </source>
</evidence>
<dbReference type="EMBL" id="BAABFX010000047">
    <property type="protein sequence ID" value="GAA4402403.1"/>
    <property type="molecule type" value="Genomic_DNA"/>
</dbReference>
<evidence type="ECO:0000259" key="15">
    <source>
        <dbReference type="Pfam" id="PF11838"/>
    </source>
</evidence>
<evidence type="ECO:0000256" key="7">
    <source>
        <dbReference type="ARBA" id="ARBA00022670"/>
    </source>
</evidence>
<dbReference type="Proteomes" id="UP001500390">
    <property type="component" value="Unassembled WGS sequence"/>
</dbReference>
<dbReference type="PANTHER" id="PTHR11533">
    <property type="entry name" value="PROTEASE M1 ZINC METALLOPROTEASE"/>
    <property type="match status" value="1"/>
</dbReference>
<evidence type="ECO:0000256" key="1">
    <source>
        <dbReference type="ARBA" id="ARBA00000098"/>
    </source>
</evidence>
<dbReference type="CDD" id="cd09602">
    <property type="entry name" value="M1_APN"/>
    <property type="match status" value="1"/>
</dbReference>
<dbReference type="PANTHER" id="PTHR11533:SF174">
    <property type="entry name" value="PUROMYCIN-SENSITIVE AMINOPEPTIDASE-RELATED"/>
    <property type="match status" value="1"/>
</dbReference>
<keyword evidence="9" id="KW-0378">Hydrolase</keyword>
<dbReference type="InterPro" id="IPR001930">
    <property type="entry name" value="Peptidase_M1"/>
</dbReference>
<dbReference type="InterPro" id="IPR014782">
    <property type="entry name" value="Peptidase_M1_dom"/>
</dbReference>
<dbReference type="Gene3D" id="1.10.390.10">
    <property type="entry name" value="Neutral Protease Domain 2"/>
    <property type="match status" value="1"/>
</dbReference>
<organism evidence="16 17">
    <name type="scientific">Ornithinibacter aureus</name>
    <dbReference type="NCBI Taxonomy" id="622664"/>
    <lineage>
        <taxon>Bacteria</taxon>
        <taxon>Bacillati</taxon>
        <taxon>Actinomycetota</taxon>
        <taxon>Actinomycetes</taxon>
        <taxon>Micrococcales</taxon>
        <taxon>Intrasporangiaceae</taxon>
        <taxon>Ornithinibacter</taxon>
    </lineage>
</organism>
<dbReference type="Pfam" id="PF01433">
    <property type="entry name" value="Peptidase_M1"/>
    <property type="match status" value="1"/>
</dbReference>
<evidence type="ECO:0000259" key="14">
    <source>
        <dbReference type="Pfam" id="PF01433"/>
    </source>
</evidence>